<name>A0ABN9PJL8_9DINO</name>
<proteinExistence type="predicted"/>
<keyword evidence="1" id="KW-0812">Transmembrane</keyword>
<sequence length="141" mass="15190">MLGAMLAFMATACFGAWGLLVAARAARSSPAGGMETRAALRVRWTAVLVVAPLLLSLVEAIPFYGVETGAADDIWVHARAWAGVVNNAFNCVQVAFLSDLVGPRWLRRLAVEAFKSINSFNVEELQRTLTKPRSHGFDAAT</sequence>
<evidence type="ECO:0000313" key="2">
    <source>
        <dbReference type="EMBL" id="CAK0793206.1"/>
    </source>
</evidence>
<protein>
    <submittedName>
        <fullName evidence="2">Uncharacterized protein</fullName>
    </submittedName>
</protein>
<feature type="transmembrane region" description="Helical" evidence="1">
    <location>
        <begin position="44"/>
        <end position="66"/>
    </location>
</feature>
<organism evidence="2 3">
    <name type="scientific">Prorocentrum cordatum</name>
    <dbReference type="NCBI Taxonomy" id="2364126"/>
    <lineage>
        <taxon>Eukaryota</taxon>
        <taxon>Sar</taxon>
        <taxon>Alveolata</taxon>
        <taxon>Dinophyceae</taxon>
        <taxon>Prorocentrales</taxon>
        <taxon>Prorocentraceae</taxon>
        <taxon>Prorocentrum</taxon>
    </lineage>
</organism>
<accession>A0ABN9PJL8</accession>
<keyword evidence="3" id="KW-1185">Reference proteome</keyword>
<evidence type="ECO:0000313" key="3">
    <source>
        <dbReference type="Proteomes" id="UP001189429"/>
    </source>
</evidence>
<dbReference type="Proteomes" id="UP001189429">
    <property type="component" value="Unassembled WGS sequence"/>
</dbReference>
<keyword evidence="1" id="KW-0472">Membrane</keyword>
<comment type="caution">
    <text evidence="2">The sequence shown here is derived from an EMBL/GenBank/DDBJ whole genome shotgun (WGS) entry which is preliminary data.</text>
</comment>
<evidence type="ECO:0000256" key="1">
    <source>
        <dbReference type="SAM" id="Phobius"/>
    </source>
</evidence>
<reference evidence="2" key="1">
    <citation type="submission" date="2023-10" db="EMBL/GenBank/DDBJ databases">
        <authorList>
            <person name="Chen Y."/>
            <person name="Shah S."/>
            <person name="Dougan E. K."/>
            <person name="Thang M."/>
            <person name="Chan C."/>
        </authorList>
    </citation>
    <scope>NUCLEOTIDE SEQUENCE [LARGE SCALE GENOMIC DNA]</scope>
</reference>
<gene>
    <name evidence="2" type="ORF">PCOR1329_LOCUS3583</name>
</gene>
<dbReference type="EMBL" id="CAUYUJ010000919">
    <property type="protein sequence ID" value="CAK0793206.1"/>
    <property type="molecule type" value="Genomic_DNA"/>
</dbReference>
<keyword evidence="1" id="KW-1133">Transmembrane helix</keyword>